<protein>
    <recommendedName>
        <fullName evidence="2">Thiaminase-2/PQQC domain-containing protein</fullName>
    </recommendedName>
</protein>
<dbReference type="EMBL" id="CBSW010000222">
    <property type="protein sequence ID" value="CDG98253.1"/>
    <property type="molecule type" value="Genomic_DNA"/>
</dbReference>
<sequence length="329" mass="38548">MASKNYLEKPKFIHNLWTQNEDDEYYLRFTKGLYEVDSNDARDFITIRGYCTGHNTITDIHEKTGMPKDRIVDIISSLHEIGMLRNEEIVSEENFFDKIIIACEMWAEQIEETHLFNKFLYGDVSYNVLLGFMLENYHYIKLFPETISSAIKSTTNESVKNILEEYQLQETGHEIFMLRCLLKMGMRKEEVETSIPLVSTSNIINMMKNLFGQYPESVFLVAKVIESHDYDENEVKIAIDNINETYNLTQGTLEPFFEHSKIDYELGHSQLLEKAKSLINFNDVDEVSYVLNAIHDIKHAIDLQCLEIEEYYTKQGNYIPRQRVDYFGV</sequence>
<dbReference type="AlphaFoldDB" id="A0A077NIP1"/>
<dbReference type="Gene3D" id="1.20.910.10">
    <property type="entry name" value="Heme oxygenase-like"/>
    <property type="match status" value="1"/>
</dbReference>
<dbReference type="InterPro" id="IPR016084">
    <property type="entry name" value="Haem_Oase-like_multi-hlx"/>
</dbReference>
<gene>
    <name evidence="1" type="ORF">XBP1_2990037</name>
</gene>
<name>A0A077NIP1_XENBV</name>
<evidence type="ECO:0000313" key="1">
    <source>
        <dbReference type="EMBL" id="CDG98253.1"/>
    </source>
</evidence>
<dbReference type="SUPFAM" id="SSF48613">
    <property type="entry name" value="Heme oxygenase-like"/>
    <property type="match status" value="1"/>
</dbReference>
<proteinExistence type="predicted"/>
<accession>A0A077NIP1</accession>
<dbReference type="RefSeq" id="WP_038218744.1">
    <property type="nucleotide sequence ID" value="NZ_CAWLWN010000253.1"/>
</dbReference>
<dbReference type="HOGENOM" id="CLU_836139_0_0_6"/>
<dbReference type="Pfam" id="PF14518">
    <property type="entry name" value="Haem_oxygenas_2"/>
    <property type="match status" value="1"/>
</dbReference>
<organism evidence="1">
    <name type="scientific">Xenorhabdus bovienii str. puntauvense</name>
    <dbReference type="NCBI Taxonomy" id="1398201"/>
    <lineage>
        <taxon>Bacteria</taxon>
        <taxon>Pseudomonadati</taxon>
        <taxon>Pseudomonadota</taxon>
        <taxon>Gammaproteobacteria</taxon>
        <taxon>Enterobacterales</taxon>
        <taxon>Morganellaceae</taxon>
        <taxon>Xenorhabdus</taxon>
    </lineage>
</organism>
<reference evidence="1" key="1">
    <citation type="submission" date="2013-07" db="EMBL/GenBank/DDBJ databases">
        <title>Sub-species coevolution in mutualistic symbiosis.</title>
        <authorList>
            <person name="Murfin K."/>
            <person name="Klassen J."/>
            <person name="Lee M."/>
            <person name="Forst S."/>
            <person name="Stock P."/>
            <person name="Goodrich-Blair H."/>
        </authorList>
    </citation>
    <scope>NUCLEOTIDE SEQUENCE [LARGE SCALE GENOMIC DNA]</scope>
    <source>
        <strain evidence="1">Puntauvense</strain>
    </source>
</reference>
<comment type="caution">
    <text evidence="1">The sequence shown here is derived from an EMBL/GenBank/DDBJ whole genome shotgun (WGS) entry which is preliminary data.</text>
</comment>
<dbReference type="Proteomes" id="UP000028511">
    <property type="component" value="Unassembled WGS sequence"/>
</dbReference>
<evidence type="ECO:0008006" key="2">
    <source>
        <dbReference type="Google" id="ProtNLM"/>
    </source>
</evidence>